<gene>
    <name evidence="1" type="ORF">Sangu_0837500</name>
</gene>
<organism evidence="1">
    <name type="scientific">Sesamum angustifolium</name>
    <dbReference type="NCBI Taxonomy" id="2727405"/>
    <lineage>
        <taxon>Eukaryota</taxon>
        <taxon>Viridiplantae</taxon>
        <taxon>Streptophyta</taxon>
        <taxon>Embryophyta</taxon>
        <taxon>Tracheophyta</taxon>
        <taxon>Spermatophyta</taxon>
        <taxon>Magnoliopsida</taxon>
        <taxon>eudicotyledons</taxon>
        <taxon>Gunneridae</taxon>
        <taxon>Pentapetalae</taxon>
        <taxon>asterids</taxon>
        <taxon>lamiids</taxon>
        <taxon>Lamiales</taxon>
        <taxon>Pedaliaceae</taxon>
        <taxon>Sesamum</taxon>
    </lineage>
</organism>
<accession>A0AAW2PWK2</accession>
<protein>
    <submittedName>
        <fullName evidence="1">Uncharacterized protein</fullName>
    </submittedName>
</protein>
<comment type="caution">
    <text evidence="1">The sequence shown here is derived from an EMBL/GenBank/DDBJ whole genome shotgun (WGS) entry which is preliminary data.</text>
</comment>
<name>A0AAW2PWK2_9LAMI</name>
<reference evidence="1" key="1">
    <citation type="submission" date="2020-06" db="EMBL/GenBank/DDBJ databases">
        <authorList>
            <person name="Li T."/>
            <person name="Hu X."/>
            <person name="Zhang T."/>
            <person name="Song X."/>
            <person name="Zhang H."/>
            <person name="Dai N."/>
            <person name="Sheng W."/>
            <person name="Hou X."/>
            <person name="Wei L."/>
        </authorList>
    </citation>
    <scope>NUCLEOTIDE SEQUENCE</scope>
    <source>
        <strain evidence="1">G01</strain>
        <tissue evidence="1">Leaf</tissue>
    </source>
</reference>
<proteinExistence type="predicted"/>
<dbReference type="EMBL" id="JACGWK010000004">
    <property type="protein sequence ID" value="KAL0359881.1"/>
    <property type="molecule type" value="Genomic_DNA"/>
</dbReference>
<sequence length="92" mass="10360">MVPGLQKKFEGMEAYDIIIQLKAIFGKAARVERFETVTATLENRQKDDEPVGPHVLWMIRLFENLESLCVTLGNELATGIILTTLHKGYANL</sequence>
<dbReference type="AlphaFoldDB" id="A0AAW2PWK2"/>
<reference evidence="1" key="2">
    <citation type="journal article" date="2024" name="Plant">
        <title>Genomic evolution and insights into agronomic trait innovations of Sesamum species.</title>
        <authorList>
            <person name="Miao H."/>
            <person name="Wang L."/>
            <person name="Qu L."/>
            <person name="Liu H."/>
            <person name="Sun Y."/>
            <person name="Le M."/>
            <person name="Wang Q."/>
            <person name="Wei S."/>
            <person name="Zheng Y."/>
            <person name="Lin W."/>
            <person name="Duan Y."/>
            <person name="Cao H."/>
            <person name="Xiong S."/>
            <person name="Wang X."/>
            <person name="Wei L."/>
            <person name="Li C."/>
            <person name="Ma Q."/>
            <person name="Ju M."/>
            <person name="Zhao R."/>
            <person name="Li G."/>
            <person name="Mu C."/>
            <person name="Tian Q."/>
            <person name="Mei H."/>
            <person name="Zhang T."/>
            <person name="Gao T."/>
            <person name="Zhang H."/>
        </authorList>
    </citation>
    <scope>NUCLEOTIDE SEQUENCE</scope>
    <source>
        <strain evidence="1">G01</strain>
    </source>
</reference>
<evidence type="ECO:0000313" key="1">
    <source>
        <dbReference type="EMBL" id="KAL0359881.1"/>
    </source>
</evidence>